<dbReference type="Gene3D" id="2.170.140.10">
    <property type="entry name" value="Chitin binding domain"/>
    <property type="match status" value="2"/>
</dbReference>
<dbReference type="SMART" id="SM00494">
    <property type="entry name" value="ChtBD2"/>
    <property type="match status" value="2"/>
</dbReference>
<dbReference type="InterPro" id="IPR036508">
    <property type="entry name" value="Chitin-bd_dom_sf"/>
</dbReference>
<dbReference type="PANTHER" id="PTHR23301">
    <property type="entry name" value="CHITIN BINDING PERITROPHIN-A"/>
    <property type="match status" value="1"/>
</dbReference>
<keyword evidence="4" id="KW-1015">Disulfide bond</keyword>
<dbReference type="PROSITE" id="PS50940">
    <property type="entry name" value="CHIT_BIND_II"/>
    <property type="match status" value="2"/>
</dbReference>
<evidence type="ECO:0000256" key="5">
    <source>
        <dbReference type="ARBA" id="ARBA00023180"/>
    </source>
</evidence>
<dbReference type="GO" id="GO:0005576">
    <property type="term" value="C:extracellular region"/>
    <property type="evidence" value="ECO:0007669"/>
    <property type="project" value="InterPro"/>
</dbReference>
<dbReference type="OrthoDB" id="6020543at2759"/>
<evidence type="ECO:0000256" key="2">
    <source>
        <dbReference type="ARBA" id="ARBA00022729"/>
    </source>
</evidence>
<accession>A0A9P0KEM4</accession>
<keyword evidence="1" id="KW-0147">Chitin-binding</keyword>
<keyword evidence="2" id="KW-0732">Signal</keyword>
<feature type="domain" description="Chitin-binding type-2" evidence="7">
    <location>
        <begin position="191"/>
        <end position="252"/>
    </location>
</feature>
<keyword evidence="9" id="KW-1185">Reference proteome</keyword>
<dbReference type="PANTHER" id="PTHR23301:SF110">
    <property type="entry name" value="LD43683P-RELATED"/>
    <property type="match status" value="1"/>
</dbReference>
<feature type="domain" description="Chitin-binding type-2" evidence="7">
    <location>
        <begin position="1"/>
        <end position="53"/>
    </location>
</feature>
<dbReference type="Proteomes" id="UP001152888">
    <property type="component" value="Unassembled WGS sequence"/>
</dbReference>
<dbReference type="GO" id="GO:0008061">
    <property type="term" value="F:chitin binding"/>
    <property type="evidence" value="ECO:0007669"/>
    <property type="project" value="UniProtKB-KW"/>
</dbReference>
<dbReference type="InterPro" id="IPR002557">
    <property type="entry name" value="Chitin-bd_dom"/>
</dbReference>
<comment type="caution">
    <text evidence="8">The sequence shown here is derived from an EMBL/GenBank/DDBJ whole genome shotgun (WGS) entry which is preliminary data.</text>
</comment>
<feature type="region of interest" description="Disordered" evidence="6">
    <location>
        <begin position="251"/>
        <end position="301"/>
    </location>
</feature>
<sequence length="330" mass="35510">MGDSNDCTKFYRCVNNGAGGFIKYEFSCAPGTVWDQDVSTCNYPGSVAGKCGLGTSTQAGQPTQQAPQNQQGQQGQQNQQGQGQVNQQGQQGQGNQQQNQQGQNNQQQQNQQNQQGQQGQQNQQGQQGQVNQQGQQGQGNQQQNQQGQNNQQQQNQQNQQGQQNQSGQQGQQSGNQTQCQNNNQQVGQISNNVCTAEGFAGDQNDCKKFYRCVNNGQNGFTKYEFTCGEGTVWDSSILSCNHPYATPGKCGTQELSPQGSQQGQGVPQGSGPIGPQGPGQAPSGSQGPQNSGTTSSVSTSKILRSKTKKLTEIFILILPEIMYSQQFVEI</sequence>
<evidence type="ECO:0000313" key="8">
    <source>
        <dbReference type="EMBL" id="CAH1973827.1"/>
    </source>
</evidence>
<dbReference type="InterPro" id="IPR051940">
    <property type="entry name" value="Chitin_bind-dev_reg"/>
</dbReference>
<feature type="compositionally biased region" description="Low complexity" evidence="6">
    <location>
        <begin position="256"/>
        <end position="265"/>
    </location>
</feature>
<proteinExistence type="predicted"/>
<evidence type="ECO:0000313" key="9">
    <source>
        <dbReference type="Proteomes" id="UP001152888"/>
    </source>
</evidence>
<evidence type="ECO:0000259" key="7">
    <source>
        <dbReference type="PROSITE" id="PS50940"/>
    </source>
</evidence>
<dbReference type="AlphaFoldDB" id="A0A9P0KEM4"/>
<feature type="region of interest" description="Disordered" evidence="6">
    <location>
        <begin position="58"/>
        <end position="181"/>
    </location>
</feature>
<keyword evidence="3" id="KW-0677">Repeat</keyword>
<name>A0A9P0KEM4_ACAOB</name>
<gene>
    <name evidence="8" type="ORF">ACAOBT_LOCUS10758</name>
</gene>
<protein>
    <recommendedName>
        <fullName evidence="7">Chitin-binding type-2 domain-containing protein</fullName>
    </recommendedName>
</protein>
<dbReference type="EMBL" id="CAKOFQ010006815">
    <property type="protein sequence ID" value="CAH1973827.1"/>
    <property type="molecule type" value="Genomic_DNA"/>
</dbReference>
<keyword evidence="5" id="KW-0325">Glycoprotein</keyword>
<organism evidence="8 9">
    <name type="scientific">Acanthoscelides obtectus</name>
    <name type="common">Bean weevil</name>
    <name type="synonym">Bruchus obtectus</name>
    <dbReference type="NCBI Taxonomy" id="200917"/>
    <lineage>
        <taxon>Eukaryota</taxon>
        <taxon>Metazoa</taxon>
        <taxon>Ecdysozoa</taxon>
        <taxon>Arthropoda</taxon>
        <taxon>Hexapoda</taxon>
        <taxon>Insecta</taxon>
        <taxon>Pterygota</taxon>
        <taxon>Neoptera</taxon>
        <taxon>Endopterygota</taxon>
        <taxon>Coleoptera</taxon>
        <taxon>Polyphaga</taxon>
        <taxon>Cucujiformia</taxon>
        <taxon>Chrysomeloidea</taxon>
        <taxon>Chrysomelidae</taxon>
        <taxon>Bruchinae</taxon>
        <taxon>Bruchini</taxon>
        <taxon>Acanthoscelides</taxon>
    </lineage>
</organism>
<dbReference type="FunFam" id="2.170.140.10:FF:000006">
    <property type="entry name" value="Mucin related 89F, isoform B"/>
    <property type="match status" value="1"/>
</dbReference>
<feature type="compositionally biased region" description="Low complexity" evidence="6">
    <location>
        <begin position="278"/>
        <end position="292"/>
    </location>
</feature>
<evidence type="ECO:0000256" key="4">
    <source>
        <dbReference type="ARBA" id="ARBA00023157"/>
    </source>
</evidence>
<reference evidence="8" key="1">
    <citation type="submission" date="2022-03" db="EMBL/GenBank/DDBJ databases">
        <authorList>
            <person name="Sayadi A."/>
        </authorList>
    </citation>
    <scope>NUCLEOTIDE SEQUENCE</scope>
</reference>
<evidence type="ECO:0000256" key="6">
    <source>
        <dbReference type="SAM" id="MobiDB-lite"/>
    </source>
</evidence>
<evidence type="ECO:0000256" key="1">
    <source>
        <dbReference type="ARBA" id="ARBA00022669"/>
    </source>
</evidence>
<evidence type="ECO:0000256" key="3">
    <source>
        <dbReference type="ARBA" id="ARBA00022737"/>
    </source>
</evidence>
<dbReference type="Pfam" id="PF01607">
    <property type="entry name" value="CBM_14"/>
    <property type="match status" value="2"/>
</dbReference>
<feature type="compositionally biased region" description="Gly residues" evidence="6">
    <location>
        <begin position="266"/>
        <end position="277"/>
    </location>
</feature>
<dbReference type="SUPFAM" id="SSF57625">
    <property type="entry name" value="Invertebrate chitin-binding proteins"/>
    <property type="match status" value="2"/>
</dbReference>